<dbReference type="OrthoDB" id="416253at2759"/>
<feature type="domain" description="NADP-dependent oxidoreductase" evidence="6">
    <location>
        <begin position="21"/>
        <end position="267"/>
    </location>
</feature>
<name>A0A165XZ15_9AGAM</name>
<dbReference type="PRINTS" id="PR00069">
    <property type="entry name" value="ALDKETRDTASE"/>
</dbReference>
<evidence type="ECO:0000256" key="2">
    <source>
        <dbReference type="ARBA" id="ARBA00023002"/>
    </source>
</evidence>
<dbReference type="InterPro" id="IPR036812">
    <property type="entry name" value="NAD(P)_OxRdtase_dom_sf"/>
</dbReference>
<dbReference type="InterPro" id="IPR020471">
    <property type="entry name" value="AKR"/>
</dbReference>
<dbReference type="InterPro" id="IPR018170">
    <property type="entry name" value="Aldo/ket_reductase_CS"/>
</dbReference>
<dbReference type="PROSITE" id="PS00063">
    <property type="entry name" value="ALDOKETO_REDUCTASE_3"/>
    <property type="match status" value="1"/>
</dbReference>
<sequence>MSTLSLQSRFKLRDGNEIPVLGFGTYELDGKDAYNGVIWALETGYRHIDSAAWYENEKECGQAILDFCKSSGISRSEVFFTTKLKLNDGYENVKKSIQTSLDECGLGYIDLYLIHGPIGGPQARKESWAAVCDAHAEGKLKSIGISTFGVGHMQEIIDAKAPLPVIMQIDLHPFMTRTDVVAFCKKHDIALEAWAPLVRGLRFTHPTIAQLGERYKKSPAQVLLRYSLQKGYVPLPKSSSKERIVANTQIFDFELTVEEMAHLDTLDEGLVTDWDPTHDP</sequence>
<evidence type="ECO:0000256" key="4">
    <source>
        <dbReference type="PIRSR" id="PIRSR000097-2"/>
    </source>
</evidence>
<dbReference type="SUPFAM" id="SSF51430">
    <property type="entry name" value="NAD(P)-linked oxidoreductase"/>
    <property type="match status" value="1"/>
</dbReference>
<dbReference type="CDD" id="cd19071">
    <property type="entry name" value="AKR_AKR1-5-like"/>
    <property type="match status" value="1"/>
</dbReference>
<dbReference type="AlphaFoldDB" id="A0A165XZ15"/>
<protein>
    <submittedName>
        <fullName evidence="7">Aldo/keto reductase</fullName>
    </submittedName>
</protein>
<dbReference type="FunFam" id="3.20.20.100:FF:000015">
    <property type="entry name" value="Oxidoreductase, aldo/keto reductase family"/>
    <property type="match status" value="1"/>
</dbReference>
<dbReference type="PANTHER" id="PTHR43827:SF13">
    <property type="entry name" value="ALDO_KETO REDUCTASE FAMILY PROTEIN"/>
    <property type="match status" value="1"/>
</dbReference>
<feature type="binding site" evidence="4">
    <location>
        <position position="115"/>
    </location>
    <ligand>
        <name>substrate</name>
    </ligand>
</feature>
<feature type="site" description="Lowers pKa of active site Tyr" evidence="5">
    <location>
        <position position="83"/>
    </location>
</feature>
<evidence type="ECO:0000256" key="1">
    <source>
        <dbReference type="ARBA" id="ARBA00007905"/>
    </source>
</evidence>
<organism evidence="7 8">
    <name type="scientific">Athelia psychrophila</name>
    <dbReference type="NCBI Taxonomy" id="1759441"/>
    <lineage>
        <taxon>Eukaryota</taxon>
        <taxon>Fungi</taxon>
        <taxon>Dikarya</taxon>
        <taxon>Basidiomycota</taxon>
        <taxon>Agaricomycotina</taxon>
        <taxon>Agaricomycetes</taxon>
        <taxon>Agaricomycetidae</taxon>
        <taxon>Atheliales</taxon>
        <taxon>Atheliaceae</taxon>
        <taxon>Athelia</taxon>
    </lineage>
</organism>
<keyword evidence="2" id="KW-0560">Oxidoreductase</keyword>
<dbReference type="STRING" id="436010.A0A165XZ15"/>
<evidence type="ECO:0000256" key="5">
    <source>
        <dbReference type="PIRSR" id="PIRSR000097-3"/>
    </source>
</evidence>
<evidence type="ECO:0000259" key="6">
    <source>
        <dbReference type="Pfam" id="PF00248"/>
    </source>
</evidence>
<proteinExistence type="inferred from homology"/>
<evidence type="ECO:0000313" key="8">
    <source>
        <dbReference type="Proteomes" id="UP000076532"/>
    </source>
</evidence>
<dbReference type="PIRSF" id="PIRSF000097">
    <property type="entry name" value="AKR"/>
    <property type="match status" value="1"/>
</dbReference>
<dbReference type="PANTHER" id="PTHR43827">
    <property type="entry name" value="2,5-DIKETO-D-GLUCONIC ACID REDUCTASE"/>
    <property type="match status" value="1"/>
</dbReference>
<dbReference type="InterPro" id="IPR023210">
    <property type="entry name" value="NADP_OxRdtase_dom"/>
</dbReference>
<evidence type="ECO:0000313" key="7">
    <source>
        <dbReference type="EMBL" id="KZP09035.1"/>
    </source>
</evidence>
<comment type="similarity">
    <text evidence="1">Belongs to the aldo/keto reductase family.</text>
</comment>
<reference evidence="7 8" key="1">
    <citation type="journal article" date="2016" name="Mol. Biol. Evol.">
        <title>Comparative Genomics of Early-Diverging Mushroom-Forming Fungi Provides Insights into the Origins of Lignocellulose Decay Capabilities.</title>
        <authorList>
            <person name="Nagy L.G."/>
            <person name="Riley R."/>
            <person name="Tritt A."/>
            <person name="Adam C."/>
            <person name="Daum C."/>
            <person name="Floudas D."/>
            <person name="Sun H."/>
            <person name="Yadav J.S."/>
            <person name="Pangilinan J."/>
            <person name="Larsson K.H."/>
            <person name="Matsuura K."/>
            <person name="Barry K."/>
            <person name="Labutti K."/>
            <person name="Kuo R."/>
            <person name="Ohm R.A."/>
            <person name="Bhattacharya S.S."/>
            <person name="Shirouzu T."/>
            <person name="Yoshinaga Y."/>
            <person name="Martin F.M."/>
            <person name="Grigoriev I.V."/>
            <person name="Hibbett D.S."/>
        </authorList>
    </citation>
    <scope>NUCLEOTIDE SEQUENCE [LARGE SCALE GENOMIC DNA]</scope>
    <source>
        <strain evidence="7 8">CBS 109695</strain>
    </source>
</reference>
<keyword evidence="8" id="KW-1185">Reference proteome</keyword>
<evidence type="ECO:0000256" key="3">
    <source>
        <dbReference type="PIRSR" id="PIRSR000097-1"/>
    </source>
</evidence>
<dbReference type="Gene3D" id="3.20.20.100">
    <property type="entry name" value="NADP-dependent oxidoreductase domain"/>
    <property type="match status" value="1"/>
</dbReference>
<dbReference type="PROSITE" id="PS00798">
    <property type="entry name" value="ALDOKETO_REDUCTASE_1"/>
    <property type="match status" value="1"/>
</dbReference>
<feature type="active site" description="Proton donor" evidence="3">
    <location>
        <position position="54"/>
    </location>
</feature>
<dbReference type="EMBL" id="KV417709">
    <property type="protein sequence ID" value="KZP09035.1"/>
    <property type="molecule type" value="Genomic_DNA"/>
</dbReference>
<dbReference type="Proteomes" id="UP000076532">
    <property type="component" value="Unassembled WGS sequence"/>
</dbReference>
<dbReference type="Pfam" id="PF00248">
    <property type="entry name" value="Aldo_ket_red"/>
    <property type="match status" value="1"/>
</dbReference>
<accession>A0A165XZ15</accession>
<gene>
    <name evidence="7" type="ORF">FIBSPDRAFT_839701</name>
</gene>
<dbReference type="GO" id="GO:0016491">
    <property type="term" value="F:oxidoreductase activity"/>
    <property type="evidence" value="ECO:0007669"/>
    <property type="project" value="UniProtKB-KW"/>
</dbReference>